<proteinExistence type="predicted"/>
<evidence type="ECO:0000256" key="1">
    <source>
        <dbReference type="SAM" id="SignalP"/>
    </source>
</evidence>
<dbReference type="InterPro" id="IPR022288">
    <property type="entry name" value="VPDSG_CTERM"/>
</dbReference>
<feature type="signal peptide" evidence="1">
    <location>
        <begin position="1"/>
        <end position="23"/>
    </location>
</feature>
<protein>
    <submittedName>
        <fullName evidence="3">VPDSG-CTERM sorting domain-containing protein</fullName>
    </submittedName>
</protein>
<feature type="domain" description="VPDSG-CTERM protein sorting" evidence="2">
    <location>
        <begin position="201"/>
        <end position="225"/>
    </location>
</feature>
<keyword evidence="1" id="KW-0732">Signal</keyword>
<accession>A0A6M1RXS4</accession>
<sequence length="225" mass="23756">MKRTNLLLGLACGTLALAVTVQAAPIVPTYTTFGTLSGATFGGSGIPNNAVAIWTSSDGTVTLGLTAHQRYSNPPVGNNGAGDFYAVKGGDIYSGIHANPAYARWNFGWYALNTGSNYYRVDLLYDLDPAAGTEQSAHLVLSNFLPPDSTPYQNSWNLGMSSLFGGSFNPNVSGEYTLALILRDYQSGQELGRTAIRVNVVPEAGATVGLLGLGLAGLTLLRRRF</sequence>
<dbReference type="AlphaFoldDB" id="A0A6M1RXS4"/>
<evidence type="ECO:0000313" key="4">
    <source>
        <dbReference type="Proteomes" id="UP000477311"/>
    </source>
</evidence>
<dbReference type="Proteomes" id="UP000477311">
    <property type="component" value="Unassembled WGS sequence"/>
</dbReference>
<dbReference type="NCBIfam" id="TIGR03778">
    <property type="entry name" value="VPDSG_CTERM"/>
    <property type="match status" value="1"/>
</dbReference>
<feature type="chain" id="PRO_5027119247" evidence="1">
    <location>
        <begin position="24"/>
        <end position="225"/>
    </location>
</feature>
<keyword evidence="4" id="KW-1185">Reference proteome</keyword>
<name>A0A6M1RXS4_9BACT</name>
<evidence type="ECO:0000259" key="2">
    <source>
        <dbReference type="Pfam" id="PF18205"/>
    </source>
</evidence>
<comment type="caution">
    <text evidence="3">The sequence shown here is derived from an EMBL/GenBank/DDBJ whole genome shotgun (WGS) entry which is preliminary data.</text>
</comment>
<dbReference type="RefSeq" id="WP_165108462.1">
    <property type="nucleotide sequence ID" value="NZ_JAAKYA010000082.1"/>
</dbReference>
<evidence type="ECO:0000313" key="3">
    <source>
        <dbReference type="EMBL" id="NGO40144.1"/>
    </source>
</evidence>
<reference evidence="3 4" key="1">
    <citation type="submission" date="2020-02" db="EMBL/GenBank/DDBJ databases">
        <title>Draft genome sequence of Limisphaera ngatamarikiensis NGM72.4T, a thermophilic Verrucomicrobia grouped in subdivision 3.</title>
        <authorList>
            <person name="Carere C.R."/>
            <person name="Steen J."/>
            <person name="Hugenholtz P."/>
            <person name="Stott M.B."/>
        </authorList>
    </citation>
    <scope>NUCLEOTIDE SEQUENCE [LARGE SCALE GENOMIC DNA]</scope>
    <source>
        <strain evidence="3 4">NGM72.4</strain>
    </source>
</reference>
<dbReference type="Pfam" id="PF18205">
    <property type="entry name" value="VPDSG-CTERM"/>
    <property type="match status" value="1"/>
</dbReference>
<organism evidence="3 4">
    <name type="scientific">Limisphaera ngatamarikiensis</name>
    <dbReference type="NCBI Taxonomy" id="1324935"/>
    <lineage>
        <taxon>Bacteria</taxon>
        <taxon>Pseudomonadati</taxon>
        <taxon>Verrucomicrobiota</taxon>
        <taxon>Verrucomicrobiia</taxon>
        <taxon>Limisphaerales</taxon>
        <taxon>Limisphaeraceae</taxon>
        <taxon>Limisphaera</taxon>
    </lineage>
</organism>
<dbReference type="EMBL" id="JAAKYA010000082">
    <property type="protein sequence ID" value="NGO40144.1"/>
    <property type="molecule type" value="Genomic_DNA"/>
</dbReference>
<gene>
    <name evidence="3" type="ORF">G4L39_12175</name>
</gene>